<proteinExistence type="predicted"/>
<evidence type="ECO:0000259" key="1">
    <source>
        <dbReference type="Pfam" id="PF11443"/>
    </source>
</evidence>
<dbReference type="InParanoid" id="B9RMI1"/>
<dbReference type="STRING" id="3988.B9RMI1"/>
<evidence type="ECO:0000313" key="3">
    <source>
        <dbReference type="Proteomes" id="UP000008311"/>
    </source>
</evidence>
<protein>
    <recommendedName>
        <fullName evidence="1">DUF2828 domain-containing protein</fullName>
    </recommendedName>
</protein>
<feature type="domain" description="DUF2828" evidence="1">
    <location>
        <begin position="6"/>
        <end position="67"/>
    </location>
</feature>
<dbReference type="PANTHER" id="PTHR31373:SF27">
    <property type="entry name" value="TROVE DOMAIN-CONTAINING PROTEIN"/>
    <property type="match status" value="1"/>
</dbReference>
<dbReference type="InterPro" id="IPR058580">
    <property type="entry name" value="DUF2828"/>
</dbReference>
<organism evidence="2 3">
    <name type="scientific">Ricinus communis</name>
    <name type="common">Castor bean</name>
    <dbReference type="NCBI Taxonomy" id="3988"/>
    <lineage>
        <taxon>Eukaryota</taxon>
        <taxon>Viridiplantae</taxon>
        <taxon>Streptophyta</taxon>
        <taxon>Embryophyta</taxon>
        <taxon>Tracheophyta</taxon>
        <taxon>Spermatophyta</taxon>
        <taxon>Magnoliopsida</taxon>
        <taxon>eudicotyledons</taxon>
        <taxon>Gunneridae</taxon>
        <taxon>Pentapetalae</taxon>
        <taxon>rosids</taxon>
        <taxon>fabids</taxon>
        <taxon>Malpighiales</taxon>
        <taxon>Euphorbiaceae</taxon>
        <taxon>Acalyphoideae</taxon>
        <taxon>Acalypheae</taxon>
        <taxon>Ricinus</taxon>
    </lineage>
</organism>
<gene>
    <name evidence="2" type="ORF">RCOM_1080930</name>
</gene>
<keyword evidence="3" id="KW-1185">Reference proteome</keyword>
<dbReference type="PANTHER" id="PTHR31373">
    <property type="entry name" value="OS06G0652100 PROTEIN"/>
    <property type="match status" value="1"/>
</dbReference>
<name>B9RMI1_RICCO</name>
<sequence length="75" mass="8699">MCPLYSSRGRSTLLCESIARRLFPQQYPEHEDLEDAHYAYRIRDRLQKQYLVPLGKVLTLPQVYMSAIAGSLPFP</sequence>
<dbReference type="Pfam" id="PF11443">
    <property type="entry name" value="DUF2828"/>
    <property type="match status" value="1"/>
</dbReference>
<evidence type="ECO:0000313" key="2">
    <source>
        <dbReference type="EMBL" id="EEF47504.1"/>
    </source>
</evidence>
<dbReference type="Proteomes" id="UP000008311">
    <property type="component" value="Unassembled WGS sequence"/>
</dbReference>
<dbReference type="EMBL" id="EQ973789">
    <property type="protein sequence ID" value="EEF47504.1"/>
    <property type="molecule type" value="Genomic_DNA"/>
</dbReference>
<dbReference type="InterPro" id="IPR011205">
    <property type="entry name" value="UCP015417_vWA"/>
</dbReference>
<dbReference type="AlphaFoldDB" id="B9RMI1"/>
<accession>B9RMI1</accession>
<reference evidence="3" key="1">
    <citation type="journal article" date="2010" name="Nat. Biotechnol.">
        <title>Draft genome sequence of the oilseed species Ricinus communis.</title>
        <authorList>
            <person name="Chan A.P."/>
            <person name="Crabtree J."/>
            <person name="Zhao Q."/>
            <person name="Lorenzi H."/>
            <person name="Orvis J."/>
            <person name="Puiu D."/>
            <person name="Melake-Berhan A."/>
            <person name="Jones K.M."/>
            <person name="Redman J."/>
            <person name="Chen G."/>
            <person name="Cahoon E.B."/>
            <person name="Gedil M."/>
            <person name="Stanke M."/>
            <person name="Haas B.J."/>
            <person name="Wortman J.R."/>
            <person name="Fraser-Liggett C.M."/>
            <person name="Ravel J."/>
            <person name="Rabinowicz P.D."/>
        </authorList>
    </citation>
    <scope>NUCLEOTIDE SEQUENCE [LARGE SCALE GENOMIC DNA]</scope>
    <source>
        <strain evidence="3">cv. Hale</strain>
    </source>
</reference>